<name>A0A8X7CPA4_9ARAC</name>
<reference evidence="1" key="1">
    <citation type="submission" date="2020-08" db="EMBL/GenBank/DDBJ databases">
        <title>Multicomponent nature underlies the extraordinary mechanical properties of spider dragline silk.</title>
        <authorList>
            <person name="Kono N."/>
            <person name="Nakamura H."/>
            <person name="Mori M."/>
            <person name="Yoshida Y."/>
            <person name="Ohtoshi R."/>
            <person name="Malay A.D."/>
            <person name="Moran D.A.P."/>
            <person name="Tomita M."/>
            <person name="Numata K."/>
            <person name="Arakawa K."/>
        </authorList>
    </citation>
    <scope>NUCLEOTIDE SEQUENCE</scope>
</reference>
<proteinExistence type="predicted"/>
<dbReference type="EMBL" id="BMAV01018646">
    <property type="protein sequence ID" value="GFY71152.1"/>
    <property type="molecule type" value="Genomic_DNA"/>
</dbReference>
<gene>
    <name evidence="1" type="ORF">TNIN_381841</name>
</gene>
<protein>
    <submittedName>
        <fullName evidence="1">Uncharacterized protein</fullName>
    </submittedName>
</protein>
<evidence type="ECO:0000313" key="1">
    <source>
        <dbReference type="EMBL" id="GFY71152.1"/>
    </source>
</evidence>
<evidence type="ECO:0000313" key="2">
    <source>
        <dbReference type="Proteomes" id="UP000886998"/>
    </source>
</evidence>
<organism evidence="1 2">
    <name type="scientific">Trichonephila inaurata madagascariensis</name>
    <dbReference type="NCBI Taxonomy" id="2747483"/>
    <lineage>
        <taxon>Eukaryota</taxon>
        <taxon>Metazoa</taxon>
        <taxon>Ecdysozoa</taxon>
        <taxon>Arthropoda</taxon>
        <taxon>Chelicerata</taxon>
        <taxon>Arachnida</taxon>
        <taxon>Araneae</taxon>
        <taxon>Araneomorphae</taxon>
        <taxon>Entelegynae</taxon>
        <taxon>Araneoidea</taxon>
        <taxon>Nephilidae</taxon>
        <taxon>Trichonephila</taxon>
        <taxon>Trichonephila inaurata</taxon>
    </lineage>
</organism>
<comment type="caution">
    <text evidence="1">The sequence shown here is derived from an EMBL/GenBank/DDBJ whole genome shotgun (WGS) entry which is preliminary data.</text>
</comment>
<accession>A0A8X7CPA4</accession>
<keyword evidence="2" id="KW-1185">Reference proteome</keyword>
<sequence length="86" mass="9422">MQETSISFGAHYFLKLEGGPVQPRTLFQRPWLAFVSASFQTETDRGNTVPSKSKNRYCVEVVGPTIDHQSVLFLGSLSGFHCATGG</sequence>
<dbReference type="Proteomes" id="UP000886998">
    <property type="component" value="Unassembled WGS sequence"/>
</dbReference>
<dbReference type="AlphaFoldDB" id="A0A8X7CPA4"/>